<accession>A0A0A9FLQ8</accession>
<evidence type="ECO:0000313" key="1">
    <source>
        <dbReference type="EMBL" id="JAE09213.1"/>
    </source>
</evidence>
<reference evidence="1" key="1">
    <citation type="submission" date="2014-09" db="EMBL/GenBank/DDBJ databases">
        <authorList>
            <person name="Magalhaes I.L.F."/>
            <person name="Oliveira U."/>
            <person name="Santos F.R."/>
            <person name="Vidigal T.H.D.A."/>
            <person name="Brescovit A.D."/>
            <person name="Santos A.J."/>
        </authorList>
    </citation>
    <scope>NUCLEOTIDE SEQUENCE</scope>
    <source>
        <tissue evidence="1">Shoot tissue taken approximately 20 cm above the soil surface</tissue>
    </source>
</reference>
<sequence length="20" mass="2310">MIYDCLYCITLDLGGMQNWG</sequence>
<name>A0A0A9FLQ8_ARUDO</name>
<proteinExistence type="predicted"/>
<reference evidence="1" key="2">
    <citation type="journal article" date="2015" name="Data Brief">
        <title>Shoot transcriptome of the giant reed, Arundo donax.</title>
        <authorList>
            <person name="Barrero R.A."/>
            <person name="Guerrero F.D."/>
            <person name="Moolhuijzen P."/>
            <person name="Goolsby J.A."/>
            <person name="Tidwell J."/>
            <person name="Bellgard S.E."/>
            <person name="Bellgard M.I."/>
        </authorList>
    </citation>
    <scope>NUCLEOTIDE SEQUENCE</scope>
    <source>
        <tissue evidence="1">Shoot tissue taken approximately 20 cm above the soil surface</tissue>
    </source>
</reference>
<organism evidence="1">
    <name type="scientific">Arundo donax</name>
    <name type="common">Giant reed</name>
    <name type="synonym">Donax arundinaceus</name>
    <dbReference type="NCBI Taxonomy" id="35708"/>
    <lineage>
        <taxon>Eukaryota</taxon>
        <taxon>Viridiplantae</taxon>
        <taxon>Streptophyta</taxon>
        <taxon>Embryophyta</taxon>
        <taxon>Tracheophyta</taxon>
        <taxon>Spermatophyta</taxon>
        <taxon>Magnoliopsida</taxon>
        <taxon>Liliopsida</taxon>
        <taxon>Poales</taxon>
        <taxon>Poaceae</taxon>
        <taxon>PACMAD clade</taxon>
        <taxon>Arundinoideae</taxon>
        <taxon>Arundineae</taxon>
        <taxon>Arundo</taxon>
    </lineage>
</organism>
<dbReference type="AlphaFoldDB" id="A0A0A9FLQ8"/>
<dbReference type="EMBL" id="GBRH01188683">
    <property type="protein sequence ID" value="JAE09213.1"/>
    <property type="molecule type" value="Transcribed_RNA"/>
</dbReference>
<protein>
    <submittedName>
        <fullName evidence="1">Uncharacterized protein</fullName>
    </submittedName>
</protein>